<proteinExistence type="predicted"/>
<organism evidence="1 2">
    <name type="scientific">Thalassobellus suaedae</name>
    <dbReference type="NCBI Taxonomy" id="3074124"/>
    <lineage>
        <taxon>Bacteria</taxon>
        <taxon>Pseudomonadati</taxon>
        <taxon>Bacteroidota</taxon>
        <taxon>Flavobacteriia</taxon>
        <taxon>Flavobacteriales</taxon>
        <taxon>Flavobacteriaceae</taxon>
        <taxon>Thalassobellus</taxon>
    </lineage>
</organism>
<dbReference type="Proteomes" id="UP001303407">
    <property type="component" value="Chromosome"/>
</dbReference>
<sequence>MKGRAKRKTITQIMMLKLIEIAQEEGEPELEKSYWNTYYCQQNLLLLMADFMLSIAKIDFVRCVVV</sequence>
<accession>A0ABY9Y012</accession>
<dbReference type="EMBL" id="CP134536">
    <property type="protein sequence ID" value="WNH11258.1"/>
    <property type="molecule type" value="Genomic_DNA"/>
</dbReference>
<evidence type="ECO:0000313" key="1">
    <source>
        <dbReference type="EMBL" id="WNH11258.1"/>
    </source>
</evidence>
<name>A0ABY9Y012_9FLAO</name>
<reference evidence="1 2" key="1">
    <citation type="submission" date="2023-09" db="EMBL/GenBank/DDBJ databases">
        <title>Thalassobella suaedae gen. nov., sp. nov., a marine bacterium of the family Flavobacteriaceae isolated from a halophyte Suaeda japonica.</title>
        <authorList>
            <person name="Lee S.Y."/>
            <person name="Hwang C.Y."/>
        </authorList>
    </citation>
    <scope>NUCLEOTIDE SEQUENCE [LARGE SCALE GENOMIC DNA]</scope>
    <source>
        <strain evidence="1 2">HL-DH10</strain>
    </source>
</reference>
<keyword evidence="2" id="KW-1185">Reference proteome</keyword>
<gene>
    <name evidence="1" type="ORF">RHP49_10070</name>
</gene>
<protein>
    <submittedName>
        <fullName evidence="1">Uncharacterized protein</fullName>
    </submittedName>
</protein>
<dbReference type="RefSeq" id="WP_415861234.1">
    <property type="nucleotide sequence ID" value="NZ_CP134536.1"/>
</dbReference>
<evidence type="ECO:0000313" key="2">
    <source>
        <dbReference type="Proteomes" id="UP001303407"/>
    </source>
</evidence>